<gene>
    <name evidence="1" type="ORF">BLIN101_02359</name>
</gene>
<name>A0A2H1JIN5_BRELN</name>
<dbReference type="EMBL" id="FXZA01000014">
    <property type="protein sequence ID" value="SMX87320.1"/>
    <property type="molecule type" value="Genomic_DNA"/>
</dbReference>
<sequence length="88" mass="9342">MSLVILLVRPDLVVDMIGAASGVFVIIYIMCIVAYVRTAGLRVWSVANLALVPLMAWSLIASGPRAIFSVAVFLVAGAVTLARARNRA</sequence>
<evidence type="ECO:0000313" key="2">
    <source>
        <dbReference type="Proteomes" id="UP000234498"/>
    </source>
</evidence>
<dbReference type="AlphaFoldDB" id="A0A2H1JIN5"/>
<organism evidence="1 2">
    <name type="scientific">Brevibacterium linens</name>
    <dbReference type="NCBI Taxonomy" id="1703"/>
    <lineage>
        <taxon>Bacteria</taxon>
        <taxon>Bacillati</taxon>
        <taxon>Actinomycetota</taxon>
        <taxon>Actinomycetes</taxon>
        <taxon>Micrococcales</taxon>
        <taxon>Brevibacteriaceae</taxon>
        <taxon>Brevibacterium</taxon>
    </lineage>
</organism>
<protein>
    <submittedName>
        <fullName evidence="1">Uncharacterized protein</fullName>
    </submittedName>
</protein>
<proteinExistence type="predicted"/>
<evidence type="ECO:0000313" key="1">
    <source>
        <dbReference type="EMBL" id="SMX87320.1"/>
    </source>
</evidence>
<reference evidence="1 2" key="1">
    <citation type="submission" date="2017-03" db="EMBL/GenBank/DDBJ databases">
        <authorList>
            <person name="Afonso C.L."/>
            <person name="Miller P.J."/>
            <person name="Scott M.A."/>
            <person name="Spackman E."/>
            <person name="Goraichik I."/>
            <person name="Dimitrov K.M."/>
            <person name="Suarez D.L."/>
            <person name="Swayne D.E."/>
        </authorList>
    </citation>
    <scope>NUCLEOTIDE SEQUENCE [LARGE SCALE GENOMIC DNA]</scope>
    <source>
        <strain evidence="1 2">Mu101</strain>
    </source>
</reference>
<dbReference type="Proteomes" id="UP000234498">
    <property type="component" value="Unassembled WGS sequence"/>
</dbReference>
<accession>A0A2H1JIN5</accession>